<dbReference type="Proteomes" id="UP000799324">
    <property type="component" value="Unassembled WGS sequence"/>
</dbReference>
<organism evidence="2 3">
    <name type="scientific">Lophiostoma macrostomum CBS 122681</name>
    <dbReference type="NCBI Taxonomy" id="1314788"/>
    <lineage>
        <taxon>Eukaryota</taxon>
        <taxon>Fungi</taxon>
        <taxon>Dikarya</taxon>
        <taxon>Ascomycota</taxon>
        <taxon>Pezizomycotina</taxon>
        <taxon>Dothideomycetes</taxon>
        <taxon>Pleosporomycetidae</taxon>
        <taxon>Pleosporales</taxon>
        <taxon>Lophiostomataceae</taxon>
        <taxon>Lophiostoma</taxon>
    </lineage>
</organism>
<evidence type="ECO:0000313" key="3">
    <source>
        <dbReference type="Proteomes" id="UP000799324"/>
    </source>
</evidence>
<dbReference type="PANTHER" id="PTHR35179:SF2">
    <property type="entry name" value="START DOMAIN-CONTAINING PROTEIN"/>
    <property type="match status" value="1"/>
</dbReference>
<evidence type="ECO:0008006" key="4">
    <source>
        <dbReference type="Google" id="ProtNLM"/>
    </source>
</evidence>
<dbReference type="PANTHER" id="PTHR35179">
    <property type="entry name" value="PROTEIN CBG02620"/>
    <property type="match status" value="1"/>
</dbReference>
<reference evidence="2" key="1">
    <citation type="journal article" date="2020" name="Stud. Mycol.">
        <title>101 Dothideomycetes genomes: a test case for predicting lifestyles and emergence of pathogens.</title>
        <authorList>
            <person name="Haridas S."/>
            <person name="Albert R."/>
            <person name="Binder M."/>
            <person name="Bloem J."/>
            <person name="Labutti K."/>
            <person name="Salamov A."/>
            <person name="Andreopoulos B."/>
            <person name="Baker S."/>
            <person name="Barry K."/>
            <person name="Bills G."/>
            <person name="Bluhm B."/>
            <person name="Cannon C."/>
            <person name="Castanera R."/>
            <person name="Culley D."/>
            <person name="Daum C."/>
            <person name="Ezra D."/>
            <person name="Gonzalez J."/>
            <person name="Henrissat B."/>
            <person name="Kuo A."/>
            <person name="Liang C."/>
            <person name="Lipzen A."/>
            <person name="Lutzoni F."/>
            <person name="Magnuson J."/>
            <person name="Mondo S."/>
            <person name="Nolan M."/>
            <person name="Ohm R."/>
            <person name="Pangilinan J."/>
            <person name="Park H.-J."/>
            <person name="Ramirez L."/>
            <person name="Alfaro M."/>
            <person name="Sun H."/>
            <person name="Tritt A."/>
            <person name="Yoshinaga Y."/>
            <person name="Zwiers L.-H."/>
            <person name="Turgeon B."/>
            <person name="Goodwin S."/>
            <person name="Spatafora J."/>
            <person name="Crous P."/>
            <person name="Grigoriev I."/>
        </authorList>
    </citation>
    <scope>NUCLEOTIDE SEQUENCE</scope>
    <source>
        <strain evidence="2">CBS 122681</strain>
    </source>
</reference>
<name>A0A6A6SR58_9PLEO</name>
<accession>A0A6A6SR58</accession>
<evidence type="ECO:0000313" key="2">
    <source>
        <dbReference type="EMBL" id="KAF2649461.1"/>
    </source>
</evidence>
<dbReference type="EMBL" id="MU004491">
    <property type="protein sequence ID" value="KAF2649461.1"/>
    <property type="molecule type" value="Genomic_DNA"/>
</dbReference>
<dbReference type="OrthoDB" id="5393654at2759"/>
<protein>
    <recommendedName>
        <fullName evidence="4">Geranylgeranyl pyrophosphate synthetase</fullName>
    </recommendedName>
</protein>
<proteinExistence type="predicted"/>
<keyword evidence="3" id="KW-1185">Reference proteome</keyword>
<sequence length="475" mass="53297">MSFNSGFRRGGRGGFARARPFSSAKQSMKPDTQKHPLGPLLHTFLQKDIGNFSPDDLSATNIANCELVASYNWLDEKSPTILVPGKPPRWTPLASPQRLPQDSGPYFRDPNAARFPSYPMEPVIQSTFAEDPDFAASDVDIFACGSTLGNLLRFVRGIEKPFRFNVEVIGSTVFLVRKEDDPRETIPDVRGFGHTFPEAYTTWEEDVKKSETHQRVVQYDLGGYRFLIRFECDGYLGPSVGSRSTANRASVPLTVDDDFLQAFDANSLGMVPAGPADRLNVRRGGFKVDQQSAFDLKTRSGKWGRDIDMQDIYPLLWLKQIPNFIIAYHDGNGLFQDIRVQDVKDDVRVWEADNQDSIRRLVGLLEKIVDIAKKDKSCLLDIYSPSIDRLEIRKQYGEGSHALPQLLRWKWEGATDDTVDSIDDGEKSETNKTHSDVTATKSGGGVYLAYDSDDEKDMNYTACSDVCGYCGRCMY</sequence>
<dbReference type="AlphaFoldDB" id="A0A6A6SR58"/>
<evidence type="ECO:0000256" key="1">
    <source>
        <dbReference type="SAM" id="MobiDB-lite"/>
    </source>
</evidence>
<feature type="region of interest" description="Disordered" evidence="1">
    <location>
        <begin position="1"/>
        <end position="36"/>
    </location>
</feature>
<gene>
    <name evidence="2" type="ORF">K491DRAFT_610725</name>
</gene>